<evidence type="ECO:0000256" key="7">
    <source>
        <dbReference type="ARBA" id="ARBA00023065"/>
    </source>
</evidence>
<keyword evidence="4" id="KW-0375">Hydrogen ion transport</keyword>
<dbReference type="PANTHER" id="PTHR13822">
    <property type="entry name" value="ATP SYNTHASE DELTA/EPSILON CHAIN"/>
    <property type="match status" value="1"/>
</dbReference>
<evidence type="ECO:0000313" key="12">
    <source>
        <dbReference type="EMBL" id="GMI47747.1"/>
    </source>
</evidence>
<comment type="similarity">
    <text evidence="2">Belongs to the ATPase epsilon chain family.</text>
</comment>
<keyword evidence="9" id="KW-0496">Mitochondrion</keyword>
<gene>
    <name evidence="12" type="ORF">TrCOL_g6611</name>
</gene>
<dbReference type="PANTHER" id="PTHR13822:SF7">
    <property type="entry name" value="ATP SYNTHASE SUBUNIT DELTA, MITOCHONDRIAL"/>
    <property type="match status" value="1"/>
</dbReference>
<name>A0A9W7GPP1_9STRA</name>
<dbReference type="Proteomes" id="UP001165065">
    <property type="component" value="Unassembled WGS sequence"/>
</dbReference>
<keyword evidence="8" id="KW-0793">Thylakoid</keyword>
<sequence>MEKEKREIKFVVMLSRFARPSARVIGRTFSEAAAADSGNLVINFNLPHETIYDGKEVAQVIVPGVAGEYGVTAGHSAIVSQMKAGVLQIIHTDSPEPEKYFVPGGFALSHENSVTDITCPEAVKLDDIDSSAVTANYNEAKRVYDSSEEGSEAKALAQIDMDVNRAMAQALGVTVA</sequence>
<dbReference type="Pfam" id="PF02823">
    <property type="entry name" value="ATP-synt_DE_N"/>
    <property type="match status" value="1"/>
</dbReference>
<keyword evidence="10" id="KW-0472">Membrane</keyword>
<reference evidence="13" key="1">
    <citation type="journal article" date="2023" name="Commun. Biol.">
        <title>Genome analysis of Parmales, the sister group of diatoms, reveals the evolutionary specialization of diatoms from phago-mixotrophs to photoautotrophs.</title>
        <authorList>
            <person name="Ban H."/>
            <person name="Sato S."/>
            <person name="Yoshikawa S."/>
            <person name="Yamada K."/>
            <person name="Nakamura Y."/>
            <person name="Ichinomiya M."/>
            <person name="Sato N."/>
            <person name="Blanc-Mathieu R."/>
            <person name="Endo H."/>
            <person name="Kuwata A."/>
            <person name="Ogata H."/>
        </authorList>
    </citation>
    <scope>NUCLEOTIDE SEQUENCE [LARGE SCALE GENOMIC DNA]</scope>
</reference>
<dbReference type="InterPro" id="IPR020546">
    <property type="entry name" value="ATP_synth_F1_dsu/esu_N"/>
</dbReference>
<dbReference type="CDD" id="cd12152">
    <property type="entry name" value="F1-ATPase_delta"/>
    <property type="match status" value="1"/>
</dbReference>
<evidence type="ECO:0000256" key="3">
    <source>
        <dbReference type="ARBA" id="ARBA00022448"/>
    </source>
</evidence>
<keyword evidence="5" id="KW-0999">Mitochondrion inner membrane</keyword>
<comment type="subcellular location">
    <subcellularLocation>
        <location evidence="1">Mitochondrion inner membrane</location>
    </subcellularLocation>
</comment>
<dbReference type="OrthoDB" id="270171at2759"/>
<comment type="caution">
    <text evidence="12">The sequence shown here is derived from an EMBL/GenBank/DDBJ whole genome shotgun (WGS) entry which is preliminary data.</text>
</comment>
<dbReference type="HAMAP" id="MF_00530">
    <property type="entry name" value="ATP_synth_epsil_bac"/>
    <property type="match status" value="1"/>
</dbReference>
<evidence type="ECO:0000256" key="5">
    <source>
        <dbReference type="ARBA" id="ARBA00022792"/>
    </source>
</evidence>
<keyword evidence="7" id="KW-0406">Ion transport</keyword>
<evidence type="ECO:0000256" key="8">
    <source>
        <dbReference type="ARBA" id="ARBA00023078"/>
    </source>
</evidence>
<feature type="domain" description="ATP synthase F1 complex delta/epsilon subunit N-terminal" evidence="11">
    <location>
        <begin position="46"/>
        <end position="115"/>
    </location>
</feature>
<accession>A0A9W7GPP1</accession>
<evidence type="ECO:0000256" key="2">
    <source>
        <dbReference type="ARBA" id="ARBA00005712"/>
    </source>
</evidence>
<evidence type="ECO:0000259" key="11">
    <source>
        <dbReference type="Pfam" id="PF02823"/>
    </source>
</evidence>
<dbReference type="InterPro" id="IPR036771">
    <property type="entry name" value="ATPsynth_dsu/esu_N"/>
</dbReference>
<keyword evidence="13" id="KW-1185">Reference proteome</keyword>
<evidence type="ECO:0000256" key="6">
    <source>
        <dbReference type="ARBA" id="ARBA00022946"/>
    </source>
</evidence>
<dbReference type="InterPro" id="IPR001469">
    <property type="entry name" value="ATP_synth_F1_dsu/esu"/>
</dbReference>
<keyword evidence="6" id="KW-0809">Transit peptide</keyword>
<dbReference type="AlphaFoldDB" id="A0A9W7GPP1"/>
<dbReference type="GO" id="GO:0045259">
    <property type="term" value="C:proton-transporting ATP synthase complex"/>
    <property type="evidence" value="ECO:0007669"/>
    <property type="project" value="InterPro"/>
</dbReference>
<proteinExistence type="inferred from homology"/>
<evidence type="ECO:0000256" key="10">
    <source>
        <dbReference type="ARBA" id="ARBA00023136"/>
    </source>
</evidence>
<evidence type="ECO:0000256" key="9">
    <source>
        <dbReference type="ARBA" id="ARBA00023128"/>
    </source>
</evidence>
<dbReference type="GO" id="GO:0046933">
    <property type="term" value="F:proton-transporting ATP synthase activity, rotational mechanism"/>
    <property type="evidence" value="ECO:0007669"/>
    <property type="project" value="InterPro"/>
</dbReference>
<evidence type="ECO:0000313" key="13">
    <source>
        <dbReference type="Proteomes" id="UP001165065"/>
    </source>
</evidence>
<dbReference type="GO" id="GO:0005743">
    <property type="term" value="C:mitochondrial inner membrane"/>
    <property type="evidence" value="ECO:0007669"/>
    <property type="project" value="UniProtKB-SubCell"/>
</dbReference>
<evidence type="ECO:0000256" key="1">
    <source>
        <dbReference type="ARBA" id="ARBA00004273"/>
    </source>
</evidence>
<protein>
    <recommendedName>
        <fullName evidence="11">ATP synthase F1 complex delta/epsilon subunit N-terminal domain-containing protein</fullName>
    </recommendedName>
</protein>
<dbReference type="EMBL" id="BRYA01000357">
    <property type="protein sequence ID" value="GMI47747.1"/>
    <property type="molecule type" value="Genomic_DNA"/>
</dbReference>
<dbReference type="SUPFAM" id="SSF51344">
    <property type="entry name" value="Epsilon subunit of F1F0-ATP synthase N-terminal domain"/>
    <property type="match status" value="1"/>
</dbReference>
<dbReference type="Gene3D" id="2.60.15.10">
    <property type="entry name" value="F0F1 ATP synthase delta/epsilon subunit, N-terminal"/>
    <property type="match status" value="1"/>
</dbReference>
<evidence type="ECO:0000256" key="4">
    <source>
        <dbReference type="ARBA" id="ARBA00022781"/>
    </source>
</evidence>
<organism evidence="12 13">
    <name type="scientific">Triparma columacea</name>
    <dbReference type="NCBI Taxonomy" id="722753"/>
    <lineage>
        <taxon>Eukaryota</taxon>
        <taxon>Sar</taxon>
        <taxon>Stramenopiles</taxon>
        <taxon>Ochrophyta</taxon>
        <taxon>Bolidophyceae</taxon>
        <taxon>Parmales</taxon>
        <taxon>Triparmaceae</taxon>
        <taxon>Triparma</taxon>
    </lineage>
</organism>
<keyword evidence="3" id="KW-0813">Transport</keyword>